<evidence type="ECO:0000313" key="1">
    <source>
        <dbReference type="EMBL" id="KAK9884190.1"/>
    </source>
</evidence>
<gene>
    <name evidence="1" type="ORF">WA026_005143</name>
</gene>
<comment type="caution">
    <text evidence="1">The sequence shown here is derived from an EMBL/GenBank/DDBJ whole genome shotgun (WGS) entry which is preliminary data.</text>
</comment>
<organism evidence="1 2">
    <name type="scientific">Henosepilachna vigintioctopunctata</name>
    <dbReference type="NCBI Taxonomy" id="420089"/>
    <lineage>
        <taxon>Eukaryota</taxon>
        <taxon>Metazoa</taxon>
        <taxon>Ecdysozoa</taxon>
        <taxon>Arthropoda</taxon>
        <taxon>Hexapoda</taxon>
        <taxon>Insecta</taxon>
        <taxon>Pterygota</taxon>
        <taxon>Neoptera</taxon>
        <taxon>Endopterygota</taxon>
        <taxon>Coleoptera</taxon>
        <taxon>Polyphaga</taxon>
        <taxon>Cucujiformia</taxon>
        <taxon>Coccinelloidea</taxon>
        <taxon>Coccinellidae</taxon>
        <taxon>Epilachninae</taxon>
        <taxon>Epilachnini</taxon>
        <taxon>Henosepilachna</taxon>
    </lineage>
</organism>
<evidence type="ECO:0000313" key="2">
    <source>
        <dbReference type="Proteomes" id="UP001431783"/>
    </source>
</evidence>
<dbReference type="Proteomes" id="UP001431783">
    <property type="component" value="Unassembled WGS sequence"/>
</dbReference>
<sequence>MVRFRASQKQIVIAVSTNLHCLLLRLKTTYHLKVYQSQSLGNTSINEDNWLSILPNTSLKNEVKFEHFEMITKAKLQDRLNIKMDDVYSESIRLKEIHRKFTTDDQKFSVKSTAEKWQYIQKNASDSLPNIKKIISYLLTIPATSAFRSLKESFQ</sequence>
<reference evidence="1 2" key="1">
    <citation type="submission" date="2023-03" db="EMBL/GenBank/DDBJ databases">
        <title>Genome insight into feeding habits of ladybird beetles.</title>
        <authorList>
            <person name="Li H.-S."/>
            <person name="Huang Y.-H."/>
            <person name="Pang H."/>
        </authorList>
    </citation>
    <scope>NUCLEOTIDE SEQUENCE [LARGE SCALE GENOMIC DNA]</scope>
    <source>
        <strain evidence="1">SYSU_2023b</strain>
        <tissue evidence="1">Whole body</tissue>
    </source>
</reference>
<accession>A0AAW1UT17</accession>
<dbReference type="AlphaFoldDB" id="A0AAW1UT17"/>
<protein>
    <submittedName>
        <fullName evidence="1">Uncharacterized protein</fullName>
    </submittedName>
</protein>
<proteinExistence type="predicted"/>
<dbReference type="EMBL" id="JARQZJ010000092">
    <property type="protein sequence ID" value="KAK9884190.1"/>
    <property type="molecule type" value="Genomic_DNA"/>
</dbReference>
<name>A0AAW1UT17_9CUCU</name>
<keyword evidence="2" id="KW-1185">Reference proteome</keyword>